<dbReference type="InterPro" id="IPR043145">
    <property type="entry name" value="Znf_ZZ_sf"/>
</dbReference>
<keyword evidence="6 8" id="KW-0804">Transcription</keyword>
<feature type="region of interest" description="Disordered" evidence="10">
    <location>
        <begin position="189"/>
        <end position="212"/>
    </location>
</feature>
<dbReference type="Pfam" id="PF22941">
    <property type="entry name" value="TADA2A-like_3rd"/>
    <property type="match status" value="2"/>
</dbReference>
<sequence length="636" mass="72608">MTVTQRKPRVDSAQNDSRPIIEPGIKYTCDFCHVDITHTVRIKCAMKQCEEVDLCPSCFCEGKEGLQHKAWHDYMVVEQNSQPIFTPDWGADEELLLISGLIQNGLGNWAEVAQHVGTRTKEECEKHYLQVYLGVGEHGEDLKVNEREADEEMDESQRRRREFMPPMDRSFPYDPDEFQQRKKARIEELRKPQALPPSNAAPPVSAPTNHEIGGFMPARLEFEHEVDNDAEMAVKDMEFGLVMQYGGDEQPQAKITRPPDEEEEDDEEEGGDDEKGVVKKEKMKREKEKEDEKEDKPVPPAIEDPDELEVKLAMMDIYFSKLDKREDAKEIIFDRGLTEYRAIQAQDKKLTKEERELVQRYKPFAKLQTAEDFEVLVEGLIYEQTLRKRIAELQEYRRMGITTAAEADVYDNVKNTRAMEFPTQKPAEVLPSGARINAGQHRFLHGNMATPLSDSKTREPTPRAVPAVGRKPPQPLNLANSASLDLLSSEEQSLCSTLRVLPKPYLTIKELYIRENERRQGLLRRRDARKMLNIDVNKSGRIFDFMVQSGMLVLAYEPQGKGKASLQAAAAAVAHGAANGMTTMDGQSQGKDMLMERIYSHYSSKSFTLCVKEKKEVQNDIIIEARQKYQNKQLAL</sequence>
<dbReference type="AlphaFoldDB" id="A0A0D0VS21"/>
<dbReference type="InterPro" id="IPR017930">
    <property type="entry name" value="Myb_dom"/>
</dbReference>
<evidence type="ECO:0000259" key="14">
    <source>
        <dbReference type="PROSITE" id="PS51293"/>
    </source>
</evidence>
<dbReference type="PROSITE" id="PS50934">
    <property type="entry name" value="SWIRM"/>
    <property type="match status" value="1"/>
</dbReference>
<reference evidence="16" key="1">
    <citation type="submission" date="2015-01" db="EMBL/GenBank/DDBJ databases">
        <title>The Genome Sequence of Cryptococcus gattii CA1280.</title>
        <authorList>
            <consortium name="The Broad Institute Genomics Platform"/>
            <person name="Cuomo C."/>
            <person name="Litvintseva A."/>
            <person name="Chen Y."/>
            <person name="Heitman J."/>
            <person name="Sun S."/>
            <person name="Springer D."/>
            <person name="Dromer F."/>
            <person name="Young S."/>
            <person name="Zeng Q."/>
            <person name="Gargeya S."/>
            <person name="Abouelleil A."/>
            <person name="Alvarado L."/>
            <person name="Chapman S.B."/>
            <person name="Gainer-Dewar J."/>
            <person name="Goldberg J."/>
            <person name="Griggs A."/>
            <person name="Gujja S."/>
            <person name="Hansen M."/>
            <person name="Howarth C."/>
            <person name="Imamovic A."/>
            <person name="Larimer J."/>
            <person name="Murphy C."/>
            <person name="Naylor J."/>
            <person name="Pearson M."/>
            <person name="Priest M."/>
            <person name="Roberts A."/>
            <person name="Saif S."/>
            <person name="Shea T."/>
            <person name="Sykes S."/>
            <person name="Wortman J."/>
            <person name="Nusbaum C."/>
            <person name="Birren B."/>
        </authorList>
    </citation>
    <scope>NUCLEOTIDE SEQUENCE [LARGE SCALE GENOMIC DNA]</scope>
    <source>
        <strain evidence="16">CA1280</strain>
    </source>
</reference>
<evidence type="ECO:0000259" key="13">
    <source>
        <dbReference type="PROSITE" id="PS50934"/>
    </source>
</evidence>
<dbReference type="SUPFAM" id="SSF57850">
    <property type="entry name" value="RING/U-box"/>
    <property type="match status" value="1"/>
</dbReference>
<evidence type="ECO:0000259" key="12">
    <source>
        <dbReference type="PROSITE" id="PS50135"/>
    </source>
</evidence>
<feature type="compositionally biased region" description="Acidic residues" evidence="10">
    <location>
        <begin position="260"/>
        <end position="272"/>
    </location>
</feature>
<dbReference type="GO" id="GO:0003713">
    <property type="term" value="F:transcription coactivator activity"/>
    <property type="evidence" value="ECO:0007669"/>
    <property type="project" value="InterPro"/>
</dbReference>
<dbReference type="PROSITE" id="PS51293">
    <property type="entry name" value="SANT"/>
    <property type="match status" value="1"/>
</dbReference>
<evidence type="ECO:0000256" key="8">
    <source>
        <dbReference type="PIRNR" id="PIRNR025024"/>
    </source>
</evidence>
<dbReference type="CDD" id="cd00167">
    <property type="entry name" value="SANT"/>
    <property type="match status" value="1"/>
</dbReference>
<dbReference type="HOGENOM" id="CLU_018273_3_0_1"/>
<feature type="domain" description="HTH myb-type" evidence="15">
    <location>
        <begin position="89"/>
        <end position="137"/>
    </location>
</feature>
<dbReference type="GO" id="GO:0070461">
    <property type="term" value="C:SAGA-type complex"/>
    <property type="evidence" value="ECO:0007669"/>
    <property type="project" value="TreeGrafter"/>
</dbReference>
<feature type="region of interest" description="Disordered" evidence="10">
    <location>
        <begin position="147"/>
        <end position="175"/>
    </location>
</feature>
<evidence type="ECO:0000256" key="9">
    <source>
        <dbReference type="PROSITE-ProRule" id="PRU00228"/>
    </source>
</evidence>
<dbReference type="InterPro" id="IPR041983">
    <property type="entry name" value="ADA2-like_ZZ"/>
</dbReference>
<proteinExistence type="predicted"/>
<protein>
    <recommendedName>
        <fullName evidence="8">Transcriptional adapter 2</fullName>
    </recommendedName>
</protein>
<dbReference type="Gene3D" id="1.10.10.10">
    <property type="entry name" value="Winged helix-like DNA-binding domain superfamily/Winged helix DNA-binding domain"/>
    <property type="match status" value="1"/>
</dbReference>
<dbReference type="PROSITE" id="PS50135">
    <property type="entry name" value="ZF_ZZ_2"/>
    <property type="match status" value="1"/>
</dbReference>
<dbReference type="InterPro" id="IPR016827">
    <property type="entry name" value="Ada2/TADA2"/>
</dbReference>
<evidence type="ECO:0000259" key="11">
    <source>
        <dbReference type="PROSITE" id="PS50090"/>
    </source>
</evidence>
<dbReference type="InterPro" id="IPR009057">
    <property type="entry name" value="Homeodomain-like_sf"/>
</dbReference>
<dbReference type="GO" id="GO:0003682">
    <property type="term" value="F:chromatin binding"/>
    <property type="evidence" value="ECO:0007669"/>
    <property type="project" value="TreeGrafter"/>
</dbReference>
<dbReference type="PANTHER" id="PTHR12374:SF20">
    <property type="entry name" value="TRANSCRIPTIONAL ADAPTER 2-ALPHA"/>
    <property type="match status" value="1"/>
</dbReference>
<dbReference type="FunFam" id="3.30.60.90:FF:000008">
    <property type="entry name" value="Transcriptional adapter 2"/>
    <property type="match status" value="1"/>
</dbReference>
<dbReference type="PANTHER" id="PTHR12374">
    <property type="entry name" value="TRANSCRIPTIONAL ADAPTOR 2 ADA2 -RELATED"/>
    <property type="match status" value="1"/>
</dbReference>
<evidence type="ECO:0000256" key="10">
    <source>
        <dbReference type="SAM" id="MobiDB-lite"/>
    </source>
</evidence>
<keyword evidence="5 8" id="KW-0805">Transcription regulation</keyword>
<feature type="domain" description="SANT" evidence="14">
    <location>
        <begin position="84"/>
        <end position="136"/>
    </location>
</feature>
<feature type="region of interest" description="Disordered" evidence="10">
    <location>
        <begin position="448"/>
        <end position="472"/>
    </location>
</feature>
<dbReference type="PROSITE" id="PS51294">
    <property type="entry name" value="HTH_MYB"/>
    <property type="match status" value="1"/>
</dbReference>
<dbReference type="InterPro" id="IPR017884">
    <property type="entry name" value="SANT_dom"/>
</dbReference>
<comment type="subcellular location">
    <subcellularLocation>
        <location evidence="1 8">Nucleus</location>
    </subcellularLocation>
</comment>
<dbReference type="CDD" id="cd02335">
    <property type="entry name" value="ZZ_ADA2"/>
    <property type="match status" value="1"/>
</dbReference>
<feature type="compositionally biased region" description="Basic and acidic residues" evidence="10">
    <location>
        <begin position="273"/>
        <end position="297"/>
    </location>
</feature>
<dbReference type="GO" id="GO:0006338">
    <property type="term" value="P:chromatin remodeling"/>
    <property type="evidence" value="ECO:0007669"/>
    <property type="project" value="TreeGrafter"/>
</dbReference>
<dbReference type="Gene3D" id="3.30.60.90">
    <property type="match status" value="1"/>
</dbReference>
<dbReference type="PROSITE" id="PS01357">
    <property type="entry name" value="ZF_ZZ_1"/>
    <property type="match status" value="1"/>
</dbReference>
<evidence type="ECO:0000256" key="7">
    <source>
        <dbReference type="ARBA" id="ARBA00023242"/>
    </source>
</evidence>
<dbReference type="InterPro" id="IPR036388">
    <property type="entry name" value="WH-like_DNA-bd_sf"/>
</dbReference>
<dbReference type="PIRSF" id="PIRSF025024">
    <property type="entry name" value="Transcriptional_adaptor_2"/>
    <property type="match status" value="1"/>
</dbReference>
<keyword evidence="4" id="KW-0862">Zinc</keyword>
<dbReference type="InterPro" id="IPR007526">
    <property type="entry name" value="SWIRM"/>
</dbReference>
<evidence type="ECO:0000256" key="5">
    <source>
        <dbReference type="ARBA" id="ARBA00023015"/>
    </source>
</evidence>
<dbReference type="OrthoDB" id="270417at2759"/>
<feature type="domain" description="ZZ-type" evidence="12">
    <location>
        <begin position="24"/>
        <end position="82"/>
    </location>
</feature>
<evidence type="ECO:0000256" key="6">
    <source>
        <dbReference type="ARBA" id="ARBA00023163"/>
    </source>
</evidence>
<feature type="domain" description="Myb-like" evidence="11">
    <location>
        <begin position="89"/>
        <end position="132"/>
    </location>
</feature>
<dbReference type="GO" id="GO:0008270">
    <property type="term" value="F:zinc ion binding"/>
    <property type="evidence" value="ECO:0007669"/>
    <property type="project" value="UniProtKB-KW"/>
</dbReference>
<dbReference type="Pfam" id="PF00249">
    <property type="entry name" value="Myb_DNA-binding"/>
    <property type="match status" value="1"/>
</dbReference>
<dbReference type="GO" id="GO:0005634">
    <property type="term" value="C:nucleus"/>
    <property type="evidence" value="ECO:0007669"/>
    <property type="project" value="UniProtKB-SubCell"/>
</dbReference>
<dbReference type="Gene3D" id="1.10.10.60">
    <property type="entry name" value="Homeodomain-like"/>
    <property type="match status" value="1"/>
</dbReference>
<accession>A0A0D0VS21</accession>
<dbReference type="SMART" id="SM00291">
    <property type="entry name" value="ZnF_ZZ"/>
    <property type="match status" value="1"/>
</dbReference>
<feature type="region of interest" description="Disordered" evidence="10">
    <location>
        <begin position="245"/>
        <end position="304"/>
    </location>
</feature>
<evidence type="ECO:0000256" key="2">
    <source>
        <dbReference type="ARBA" id="ARBA00022723"/>
    </source>
</evidence>
<dbReference type="SMART" id="SM00717">
    <property type="entry name" value="SANT"/>
    <property type="match status" value="1"/>
</dbReference>
<evidence type="ECO:0000313" key="16">
    <source>
        <dbReference type="EMBL" id="KIR48095.1"/>
    </source>
</evidence>
<feature type="compositionally biased region" description="Low complexity" evidence="10">
    <location>
        <begin position="196"/>
        <end position="207"/>
    </location>
</feature>
<evidence type="ECO:0000256" key="3">
    <source>
        <dbReference type="ARBA" id="ARBA00022771"/>
    </source>
</evidence>
<dbReference type="SUPFAM" id="SSF46689">
    <property type="entry name" value="Homeodomain-like"/>
    <property type="match status" value="2"/>
</dbReference>
<feature type="domain" description="SWIRM" evidence="13">
    <location>
        <begin position="467"/>
        <end position="563"/>
    </location>
</feature>
<gene>
    <name evidence="16" type="ORF">I312_02611</name>
</gene>
<name>A0A0D0VS21_CRYGA</name>
<dbReference type="Pfam" id="PF25299">
    <property type="entry name" value="ZZ_ADA2"/>
    <property type="match status" value="1"/>
</dbReference>
<organism evidence="16">
    <name type="scientific">Cryptococcus bacillisporus CA1280</name>
    <dbReference type="NCBI Taxonomy" id="1296109"/>
    <lineage>
        <taxon>Eukaryota</taxon>
        <taxon>Fungi</taxon>
        <taxon>Dikarya</taxon>
        <taxon>Basidiomycota</taxon>
        <taxon>Agaricomycotina</taxon>
        <taxon>Tremellomycetes</taxon>
        <taxon>Tremellales</taxon>
        <taxon>Cryptococcaceae</taxon>
        <taxon>Cryptococcus</taxon>
        <taxon>Cryptococcus gattii species complex</taxon>
    </lineage>
</organism>
<evidence type="ECO:0000259" key="15">
    <source>
        <dbReference type="PROSITE" id="PS51294"/>
    </source>
</evidence>
<dbReference type="Pfam" id="PF04433">
    <property type="entry name" value="SWIRM"/>
    <property type="match status" value="1"/>
</dbReference>
<dbReference type="InterPro" id="IPR000433">
    <property type="entry name" value="Znf_ZZ"/>
</dbReference>
<dbReference type="GO" id="GO:0006357">
    <property type="term" value="P:regulation of transcription by RNA polymerase II"/>
    <property type="evidence" value="ECO:0007669"/>
    <property type="project" value="InterPro"/>
</dbReference>
<dbReference type="FunFam" id="1.10.10.10:FF:000087">
    <property type="entry name" value="Transcriptional adapter 2"/>
    <property type="match status" value="1"/>
</dbReference>
<dbReference type="FunFam" id="1.10.10.60:FF:000115">
    <property type="entry name" value="Transcriptional adapter 2"/>
    <property type="match status" value="1"/>
</dbReference>
<evidence type="ECO:0000256" key="4">
    <source>
        <dbReference type="ARBA" id="ARBA00022833"/>
    </source>
</evidence>
<dbReference type="PROSITE" id="PS50090">
    <property type="entry name" value="MYB_LIKE"/>
    <property type="match status" value="1"/>
</dbReference>
<keyword evidence="3 9" id="KW-0863">Zinc-finger</keyword>
<keyword evidence="2" id="KW-0479">Metal-binding</keyword>
<dbReference type="InterPro" id="IPR001005">
    <property type="entry name" value="SANT/Myb"/>
</dbReference>
<keyword evidence="7 8" id="KW-0539">Nucleus</keyword>
<evidence type="ECO:0000256" key="1">
    <source>
        <dbReference type="ARBA" id="ARBA00004123"/>
    </source>
</evidence>
<dbReference type="EMBL" id="KN847978">
    <property type="protein sequence ID" value="KIR48095.1"/>
    <property type="molecule type" value="Genomic_DNA"/>
</dbReference>
<dbReference type="InterPro" id="IPR055141">
    <property type="entry name" value="TADA2A_B-like_dom"/>
</dbReference>